<dbReference type="AlphaFoldDB" id="A0A6I9SZ62"/>
<dbReference type="Gene3D" id="1.10.510.10">
    <property type="entry name" value="Transferase(Phosphotransferase) domain 1"/>
    <property type="match status" value="1"/>
</dbReference>
<evidence type="ECO:0000256" key="4">
    <source>
        <dbReference type="ARBA" id="ARBA00012483"/>
    </source>
</evidence>
<feature type="domain" description="Protein kinase" evidence="9">
    <location>
        <begin position="449"/>
        <end position="716"/>
    </location>
</feature>
<evidence type="ECO:0000313" key="12">
    <source>
        <dbReference type="RefSeq" id="XP_011076145.1"/>
    </source>
</evidence>
<dbReference type="GO" id="GO:0004672">
    <property type="term" value="F:protein kinase activity"/>
    <property type="evidence" value="ECO:0007669"/>
    <property type="project" value="InterPro"/>
</dbReference>
<dbReference type="GO" id="GO:0061630">
    <property type="term" value="F:ubiquitin protein ligase activity"/>
    <property type="evidence" value="ECO:0007669"/>
    <property type="project" value="UniProtKB-EC"/>
</dbReference>
<dbReference type="RefSeq" id="XP_020549085.1">
    <property type="nucleotide sequence ID" value="XM_020693426.1"/>
</dbReference>
<dbReference type="InterPro" id="IPR003613">
    <property type="entry name" value="Ubox_domain"/>
</dbReference>
<feature type="coiled-coil region" evidence="8">
    <location>
        <begin position="310"/>
        <end position="365"/>
    </location>
</feature>
<dbReference type="KEGG" id="sind:105160464"/>
<dbReference type="InterPro" id="IPR051348">
    <property type="entry name" value="U-box_ubiquitin_ligases"/>
</dbReference>
<dbReference type="InterPro" id="IPR011009">
    <property type="entry name" value="Kinase-like_dom_sf"/>
</dbReference>
<dbReference type="SMART" id="SM00504">
    <property type="entry name" value="Ubox"/>
    <property type="match status" value="1"/>
</dbReference>
<evidence type="ECO:0000256" key="3">
    <source>
        <dbReference type="ARBA" id="ARBA00004906"/>
    </source>
</evidence>
<dbReference type="Pfam" id="PF04564">
    <property type="entry name" value="U-box"/>
    <property type="match status" value="1"/>
</dbReference>
<dbReference type="GO" id="GO:0016567">
    <property type="term" value="P:protein ubiquitination"/>
    <property type="evidence" value="ECO:0007669"/>
    <property type="project" value="UniProtKB-UniPathway"/>
</dbReference>
<comment type="function">
    <text evidence="2">Functions as an E3 ubiquitin ligase.</text>
</comment>
<feature type="domain" description="U-box" evidence="10">
    <location>
        <begin position="738"/>
        <end position="809"/>
    </location>
</feature>
<evidence type="ECO:0000256" key="6">
    <source>
        <dbReference type="ARBA" id="ARBA00022786"/>
    </source>
</evidence>
<keyword evidence="7" id="KW-0547">Nucleotide-binding</keyword>
<evidence type="ECO:0000256" key="8">
    <source>
        <dbReference type="SAM" id="Coils"/>
    </source>
</evidence>
<keyword evidence="7" id="KW-0067">ATP-binding</keyword>
<dbReference type="InterPro" id="IPR001245">
    <property type="entry name" value="Ser-Thr/Tyr_kinase_cat_dom"/>
</dbReference>
<dbReference type="PROSITE" id="PS51698">
    <property type="entry name" value="U_BOX"/>
    <property type="match status" value="1"/>
</dbReference>
<evidence type="ECO:0000313" key="11">
    <source>
        <dbReference type="Proteomes" id="UP000504604"/>
    </source>
</evidence>
<dbReference type="UniPathway" id="UPA00143"/>
<dbReference type="InterPro" id="IPR013083">
    <property type="entry name" value="Znf_RING/FYVE/PHD"/>
</dbReference>
<dbReference type="CDD" id="cd16655">
    <property type="entry name" value="RING-Ubox_WDSUB1-like"/>
    <property type="match status" value="1"/>
</dbReference>
<proteinExistence type="predicted"/>
<keyword evidence="5" id="KW-0808">Transferase</keyword>
<dbReference type="CDD" id="cd01989">
    <property type="entry name" value="USP_STK_Ubox_N"/>
    <property type="match status" value="1"/>
</dbReference>
<comment type="catalytic activity">
    <reaction evidence="1">
        <text>S-ubiquitinyl-[E2 ubiquitin-conjugating enzyme]-L-cysteine + [acceptor protein]-L-lysine = [E2 ubiquitin-conjugating enzyme]-L-cysteine + N(6)-ubiquitinyl-[acceptor protein]-L-lysine.</text>
        <dbReference type="EC" id="2.3.2.27"/>
    </reaction>
</comment>
<dbReference type="InterPro" id="IPR000719">
    <property type="entry name" value="Prot_kinase_dom"/>
</dbReference>
<dbReference type="Pfam" id="PF07714">
    <property type="entry name" value="PK_Tyr_Ser-Thr"/>
    <property type="match status" value="1"/>
</dbReference>
<comment type="pathway">
    <text evidence="3">Protein modification; protein ubiquitination.</text>
</comment>
<sequence length="809" mass="90400">MGSEGESSEFNSPIYVAVGRNVKEGKSLLTWAVENFDGRNICLVHVHQPTNLVSLLNGKLSAGKLKNHVVKACQEFERLKKQKLMNQYLLFLSQMGKQADTIWIEMKNIEKGILQVITQHSIRRLIMGAGAETFESKILSETNSTKAMVVSQQAPISCHIWFVSQGRLIYARPVGFDSHLTTTTVILSPSTSSGGTILARDSKENMDVGAANVQYFERPNGSIDDVVSTMSPSALTVGQTGGGGSPSPLKVERPEYLTCSSSNTSLDSEFKDEETCDLCNKLEHTMIDAENSKHRTFAESLRWWRAEEDAAEAMQKAEAAESLCKEETNRCKELEELLHRQKQEMETMESQHDQVSKDLQLIQDQKPALESQLRQAYDSEKELEDKIIQAVNLLITFKGTRDRLQIEYDSAIRKVNKYKALQKEDRLGISSAHFFGISFSDIIEATQNFKPSQKIGEGRYGSVFKGVLCHVKVAIKMLPSMGSQSGSEFKNEVEFLSRVRHPNLVTLIGACPESRSLVYEYIENGSLEDYLSGRAKSGSLSWQSRVKIAIDICSTILFLHANNTCCVHGNLKPSDILLDANFVTKISDFGINNLISEDENPSSFHTLGSKNDAEKLAYMDPESLENGKLTTESDVYSFGVVLLRLLTARPAMSVIRDVQCAMERGKLDAVLDTSAGEWPLRQAKQLANLALRCCEKDPMDRPDLASEIWAVLEPMRELCHSSQLTSTSSCMDSRSQHKIPSHFVCPIYQEVMKDPHIAGDGFTYEAEAIRGWFNSGHKTSPMTNLKLDNCDLLPNYALYYAIQEWQQNT</sequence>
<evidence type="ECO:0000256" key="2">
    <source>
        <dbReference type="ARBA" id="ARBA00003861"/>
    </source>
</evidence>
<dbReference type="SUPFAM" id="SSF56112">
    <property type="entry name" value="Protein kinase-like (PK-like)"/>
    <property type="match status" value="1"/>
</dbReference>
<dbReference type="Gramene" id="SIN_1016534.t">
    <property type="protein sequence ID" value="SIN_1016534.t"/>
    <property type="gene ID" value="SIN_1016534"/>
</dbReference>
<evidence type="ECO:0000256" key="5">
    <source>
        <dbReference type="ARBA" id="ARBA00022679"/>
    </source>
</evidence>
<dbReference type="GeneID" id="105160464"/>
<keyword evidence="8" id="KW-0175">Coiled coil</keyword>
<evidence type="ECO:0000259" key="10">
    <source>
        <dbReference type="PROSITE" id="PS51698"/>
    </source>
</evidence>
<keyword evidence="6" id="KW-0833">Ubl conjugation pathway</keyword>
<dbReference type="PROSITE" id="PS00107">
    <property type="entry name" value="PROTEIN_KINASE_ATP"/>
    <property type="match status" value="1"/>
</dbReference>
<dbReference type="SUPFAM" id="SSF57850">
    <property type="entry name" value="RING/U-box"/>
    <property type="match status" value="1"/>
</dbReference>
<dbReference type="PROSITE" id="PS50011">
    <property type="entry name" value="PROTEIN_KINASE_DOM"/>
    <property type="match status" value="1"/>
</dbReference>
<evidence type="ECO:0000256" key="7">
    <source>
        <dbReference type="PROSITE-ProRule" id="PRU10141"/>
    </source>
</evidence>
<dbReference type="PANTHER" id="PTHR45647:SF22">
    <property type="entry name" value="U-BOX DOMAIN-CONTAINING PROTEIN 32"/>
    <property type="match status" value="1"/>
</dbReference>
<gene>
    <name evidence="12 13" type="primary">LOC105160464</name>
</gene>
<evidence type="ECO:0000256" key="1">
    <source>
        <dbReference type="ARBA" id="ARBA00000900"/>
    </source>
</evidence>
<dbReference type="Proteomes" id="UP000504604">
    <property type="component" value="Linkage group LG4"/>
</dbReference>
<evidence type="ECO:0000259" key="9">
    <source>
        <dbReference type="PROSITE" id="PS50011"/>
    </source>
</evidence>
<dbReference type="InterPro" id="IPR017441">
    <property type="entry name" value="Protein_kinase_ATP_BS"/>
</dbReference>
<name>A0A6I9SZ62_SESIN</name>
<keyword evidence="11" id="KW-1185">Reference proteome</keyword>
<protein>
    <recommendedName>
        <fullName evidence="4">RING-type E3 ubiquitin transferase</fullName>
        <ecNumber evidence="4">2.3.2.27</ecNumber>
    </recommendedName>
</protein>
<organism evidence="11 12">
    <name type="scientific">Sesamum indicum</name>
    <name type="common">Oriental sesame</name>
    <name type="synonym">Sesamum orientale</name>
    <dbReference type="NCBI Taxonomy" id="4182"/>
    <lineage>
        <taxon>Eukaryota</taxon>
        <taxon>Viridiplantae</taxon>
        <taxon>Streptophyta</taxon>
        <taxon>Embryophyta</taxon>
        <taxon>Tracheophyta</taxon>
        <taxon>Spermatophyta</taxon>
        <taxon>Magnoliopsida</taxon>
        <taxon>eudicotyledons</taxon>
        <taxon>Gunneridae</taxon>
        <taxon>Pentapetalae</taxon>
        <taxon>asterids</taxon>
        <taxon>lamiids</taxon>
        <taxon>Lamiales</taxon>
        <taxon>Pedaliaceae</taxon>
        <taxon>Sesamum</taxon>
    </lineage>
</organism>
<dbReference type="GO" id="GO:0005524">
    <property type="term" value="F:ATP binding"/>
    <property type="evidence" value="ECO:0007669"/>
    <property type="project" value="UniProtKB-UniRule"/>
</dbReference>
<accession>A0A6I9SZ62</accession>
<dbReference type="EC" id="2.3.2.27" evidence="4"/>
<feature type="binding site" evidence="7">
    <location>
        <position position="476"/>
    </location>
    <ligand>
        <name>ATP</name>
        <dbReference type="ChEBI" id="CHEBI:30616"/>
    </ligand>
</feature>
<dbReference type="Gene3D" id="3.30.200.20">
    <property type="entry name" value="Phosphorylase Kinase, domain 1"/>
    <property type="match status" value="1"/>
</dbReference>
<dbReference type="Gene3D" id="3.30.40.10">
    <property type="entry name" value="Zinc/RING finger domain, C3HC4 (zinc finger)"/>
    <property type="match status" value="1"/>
</dbReference>
<dbReference type="OrthoDB" id="4062651at2759"/>
<dbReference type="RefSeq" id="XP_011076145.1">
    <property type="nucleotide sequence ID" value="XM_011077843.2"/>
</dbReference>
<dbReference type="PANTHER" id="PTHR45647">
    <property type="entry name" value="OS02G0152300 PROTEIN"/>
    <property type="match status" value="1"/>
</dbReference>
<reference evidence="12 13" key="1">
    <citation type="submission" date="2025-04" db="UniProtKB">
        <authorList>
            <consortium name="RefSeq"/>
        </authorList>
    </citation>
    <scope>IDENTIFICATION</scope>
</reference>
<evidence type="ECO:0000313" key="13">
    <source>
        <dbReference type="RefSeq" id="XP_020549085.1"/>
    </source>
</evidence>